<name>A0A087T6L9_STEMI</name>
<evidence type="ECO:0000313" key="2">
    <source>
        <dbReference type="Proteomes" id="UP000054359"/>
    </source>
</evidence>
<proteinExistence type="predicted"/>
<organism evidence="1 2">
    <name type="scientific">Stegodyphus mimosarum</name>
    <name type="common">African social velvet spider</name>
    <dbReference type="NCBI Taxonomy" id="407821"/>
    <lineage>
        <taxon>Eukaryota</taxon>
        <taxon>Metazoa</taxon>
        <taxon>Ecdysozoa</taxon>
        <taxon>Arthropoda</taxon>
        <taxon>Chelicerata</taxon>
        <taxon>Arachnida</taxon>
        <taxon>Araneae</taxon>
        <taxon>Araneomorphae</taxon>
        <taxon>Entelegynae</taxon>
        <taxon>Eresoidea</taxon>
        <taxon>Eresidae</taxon>
        <taxon>Stegodyphus</taxon>
    </lineage>
</organism>
<evidence type="ECO:0000313" key="1">
    <source>
        <dbReference type="EMBL" id="KFM60758.1"/>
    </source>
</evidence>
<protein>
    <submittedName>
        <fullName evidence="1">Uncharacterized protein</fullName>
    </submittedName>
</protein>
<dbReference type="AlphaFoldDB" id="A0A087T6L9"/>
<keyword evidence="2" id="KW-1185">Reference proteome</keyword>
<dbReference type="Proteomes" id="UP000054359">
    <property type="component" value="Unassembled WGS sequence"/>
</dbReference>
<sequence>MKTVHIKTRHKNSHLLIVLFCLVDISKLKSMAILLIKPMLNCNFSNGVFLHIHKKGWQDKNGATLWIRNVLQKHRVALNPESILVWACSDGSNG</sequence>
<dbReference type="EMBL" id="KK113668">
    <property type="protein sequence ID" value="KFM60758.1"/>
    <property type="molecule type" value="Genomic_DNA"/>
</dbReference>
<feature type="non-terminal residue" evidence="1">
    <location>
        <position position="94"/>
    </location>
</feature>
<accession>A0A087T6L9</accession>
<reference evidence="1 2" key="1">
    <citation type="submission" date="2013-11" db="EMBL/GenBank/DDBJ databases">
        <title>Genome sequencing of Stegodyphus mimosarum.</title>
        <authorList>
            <person name="Bechsgaard J."/>
        </authorList>
    </citation>
    <scope>NUCLEOTIDE SEQUENCE [LARGE SCALE GENOMIC DNA]</scope>
</reference>
<gene>
    <name evidence="1" type="ORF">X975_17899</name>
</gene>